<feature type="transmembrane region" description="Helical" evidence="1">
    <location>
        <begin position="36"/>
        <end position="59"/>
    </location>
</feature>
<dbReference type="Proteomes" id="UP001465668">
    <property type="component" value="Unassembled WGS sequence"/>
</dbReference>
<keyword evidence="1" id="KW-1133">Transmembrane helix</keyword>
<name>A0ABR2XE36_9PEZI</name>
<comment type="caution">
    <text evidence="2">The sequence shown here is derived from an EMBL/GenBank/DDBJ whole genome shotgun (WGS) entry which is preliminary data.</text>
</comment>
<evidence type="ECO:0000256" key="1">
    <source>
        <dbReference type="SAM" id="Phobius"/>
    </source>
</evidence>
<keyword evidence="1" id="KW-0812">Transmembrane</keyword>
<dbReference type="EMBL" id="JARVKM010000068">
    <property type="protein sequence ID" value="KAK9771937.1"/>
    <property type="molecule type" value="Genomic_DNA"/>
</dbReference>
<protein>
    <submittedName>
        <fullName evidence="2">Fungal pheromone STE3G-protein-coupled receptor</fullName>
    </submittedName>
</protein>
<sequence length="158" mass="17162">MISRSINETTPLLRAPFSASNQNVRDQRSRVGIRRVLSMILLLAVFSTQRWVLSAAIGYSDSVFYNSRQHTNSGSESGSWTGENTWSAGSAFAAILVLQLSCVFQPAGTLIFDGAIGVWKLSPIYCLLDMGSTYVGGLSMIIRYKLSMVEACAVIVAV</sequence>
<keyword evidence="1" id="KW-0472">Membrane</keyword>
<evidence type="ECO:0000313" key="2">
    <source>
        <dbReference type="EMBL" id="KAK9771937.1"/>
    </source>
</evidence>
<keyword evidence="2" id="KW-0675">Receptor</keyword>
<evidence type="ECO:0000313" key="3">
    <source>
        <dbReference type="Proteomes" id="UP001465668"/>
    </source>
</evidence>
<proteinExistence type="predicted"/>
<reference evidence="2 3" key="1">
    <citation type="submission" date="2024-02" db="EMBL/GenBank/DDBJ databases">
        <title>First draft genome assembly of two strains of Seiridium cardinale.</title>
        <authorList>
            <person name="Emiliani G."/>
            <person name="Scali E."/>
        </authorList>
    </citation>
    <scope>NUCLEOTIDE SEQUENCE [LARGE SCALE GENOMIC DNA]</scope>
    <source>
        <strain evidence="2 3">BM-138-000479</strain>
    </source>
</reference>
<organism evidence="2 3">
    <name type="scientific">Seiridium cardinale</name>
    <dbReference type="NCBI Taxonomy" id="138064"/>
    <lineage>
        <taxon>Eukaryota</taxon>
        <taxon>Fungi</taxon>
        <taxon>Dikarya</taxon>
        <taxon>Ascomycota</taxon>
        <taxon>Pezizomycotina</taxon>
        <taxon>Sordariomycetes</taxon>
        <taxon>Xylariomycetidae</taxon>
        <taxon>Amphisphaeriales</taxon>
        <taxon>Sporocadaceae</taxon>
        <taxon>Seiridium</taxon>
    </lineage>
</organism>
<feature type="transmembrane region" description="Helical" evidence="1">
    <location>
        <begin position="91"/>
        <end position="112"/>
    </location>
</feature>
<keyword evidence="3" id="KW-1185">Reference proteome</keyword>
<accession>A0ABR2XE36</accession>
<gene>
    <name evidence="2" type="ORF">SCAR479_11418</name>
</gene>